<gene>
    <name evidence="2" type="ORF">UFOPK2656_00988</name>
    <name evidence="3" type="ORF">UFOPK3099_01583</name>
    <name evidence="4" type="ORF">UFOPK3267_03161</name>
    <name evidence="5" type="ORF">UFOPK3651_00571</name>
    <name evidence="6" type="ORF">UFOPK3931_00495</name>
    <name evidence="1" type="ORF">UFOPK4189_00004</name>
</gene>
<evidence type="ECO:0000313" key="2">
    <source>
        <dbReference type="EMBL" id="CAB4716150.1"/>
    </source>
</evidence>
<reference evidence="1" key="1">
    <citation type="submission" date="2020-05" db="EMBL/GenBank/DDBJ databases">
        <authorList>
            <person name="Chiriac C."/>
            <person name="Salcher M."/>
            <person name="Ghai R."/>
            <person name="Kavagutti S V."/>
        </authorList>
    </citation>
    <scope>NUCLEOTIDE SEQUENCE</scope>
</reference>
<protein>
    <submittedName>
        <fullName evidence="1">Unannotated protein</fullName>
    </submittedName>
</protein>
<dbReference type="EMBL" id="CAFBOL010000007">
    <property type="protein sequence ID" value="CAB4975990.1"/>
    <property type="molecule type" value="Genomic_DNA"/>
</dbReference>
<evidence type="ECO:0000313" key="3">
    <source>
        <dbReference type="EMBL" id="CAB4824421.1"/>
    </source>
</evidence>
<evidence type="ECO:0000313" key="6">
    <source>
        <dbReference type="EMBL" id="CAB4975990.1"/>
    </source>
</evidence>
<name>A0A6J6A263_9ZZZZ</name>
<sequence length="69" mass="8248">MRALAAMTPAQRLALWEELNDELEEMEVRAIRRQHPEFTEHELQVEIVRRRHGEALTQAWLTNALWVTR</sequence>
<proteinExistence type="predicted"/>
<dbReference type="EMBL" id="CAFBIY010000297">
    <property type="protein sequence ID" value="CAB4853626.1"/>
    <property type="molecule type" value="Genomic_DNA"/>
</dbReference>
<accession>A0A6J6A263</accession>
<organism evidence="1">
    <name type="scientific">freshwater metagenome</name>
    <dbReference type="NCBI Taxonomy" id="449393"/>
    <lineage>
        <taxon>unclassified sequences</taxon>
        <taxon>metagenomes</taxon>
        <taxon>ecological metagenomes</taxon>
    </lineage>
</organism>
<dbReference type="EMBL" id="CAEZYF010000004">
    <property type="protein sequence ID" value="CAB4716150.1"/>
    <property type="molecule type" value="Genomic_DNA"/>
</dbReference>
<evidence type="ECO:0000313" key="1">
    <source>
        <dbReference type="EMBL" id="CAB4362232.1"/>
    </source>
</evidence>
<evidence type="ECO:0000313" key="5">
    <source>
        <dbReference type="EMBL" id="CAB4916451.1"/>
    </source>
</evidence>
<dbReference type="AlphaFoldDB" id="A0A6J6A263"/>
<dbReference type="EMBL" id="CAFAAV010000120">
    <property type="protein sequence ID" value="CAB4824421.1"/>
    <property type="molecule type" value="Genomic_DNA"/>
</dbReference>
<dbReference type="EMBL" id="CAESGF010000001">
    <property type="protein sequence ID" value="CAB4362232.1"/>
    <property type="molecule type" value="Genomic_DNA"/>
</dbReference>
<evidence type="ECO:0000313" key="4">
    <source>
        <dbReference type="EMBL" id="CAB4853626.1"/>
    </source>
</evidence>
<dbReference type="EMBL" id="CAFBMT010000002">
    <property type="protein sequence ID" value="CAB4916451.1"/>
    <property type="molecule type" value="Genomic_DNA"/>
</dbReference>